<sequence length="177" mass="19143">MKFTTAILSLLAFSIVPAMAWGDRDRGREVCKPKIFYITKYKTNTVTKFSIQKTTIRTTVIKTVTVTAETDNLVTEEPTAVTDPPPEEGTPAPSTCPPSSIATNVRRSCGPMPSCSKCRDTITATQTFNCNCIRHPNGRRVVNFGQKCPGDCACTTLTLYVPAIGCTSTQTLVSAVV</sequence>
<organism evidence="3 4">
    <name type="scientific">Orbilia oligospora</name>
    <name type="common">Nematode-trapping fungus</name>
    <name type="synonym">Arthrobotrys oligospora</name>
    <dbReference type="NCBI Taxonomy" id="2813651"/>
    <lineage>
        <taxon>Eukaryota</taxon>
        <taxon>Fungi</taxon>
        <taxon>Dikarya</taxon>
        <taxon>Ascomycota</taxon>
        <taxon>Pezizomycotina</taxon>
        <taxon>Orbiliomycetes</taxon>
        <taxon>Orbiliales</taxon>
        <taxon>Orbiliaceae</taxon>
        <taxon>Orbilia</taxon>
    </lineage>
</organism>
<dbReference type="AlphaFoldDB" id="A0A7C8JDS2"/>
<evidence type="ECO:0000313" key="4">
    <source>
        <dbReference type="Proteomes" id="UP000475325"/>
    </source>
</evidence>
<proteinExistence type="predicted"/>
<dbReference type="Proteomes" id="UP000475325">
    <property type="component" value="Unassembled WGS sequence"/>
</dbReference>
<accession>A0A7C8JDS2</accession>
<dbReference type="EMBL" id="WIQW01000010">
    <property type="protein sequence ID" value="KAF3107489.1"/>
    <property type="molecule type" value="Genomic_DNA"/>
</dbReference>
<keyword evidence="2" id="KW-0732">Signal</keyword>
<protein>
    <submittedName>
        <fullName evidence="3">Uncharacterized protein</fullName>
    </submittedName>
</protein>
<evidence type="ECO:0000256" key="1">
    <source>
        <dbReference type="SAM" id="MobiDB-lite"/>
    </source>
</evidence>
<feature type="chain" id="PRO_5028981965" evidence="2">
    <location>
        <begin position="23"/>
        <end position="177"/>
    </location>
</feature>
<name>A0A7C8JDS2_ORBOL</name>
<gene>
    <name evidence="3" type="ORF">TWF102_000403</name>
</gene>
<evidence type="ECO:0000256" key="2">
    <source>
        <dbReference type="SAM" id="SignalP"/>
    </source>
</evidence>
<feature type="region of interest" description="Disordered" evidence="1">
    <location>
        <begin position="76"/>
        <end position="98"/>
    </location>
</feature>
<comment type="caution">
    <text evidence="3">The sequence shown here is derived from an EMBL/GenBank/DDBJ whole genome shotgun (WGS) entry which is preliminary data.</text>
</comment>
<feature type="signal peptide" evidence="2">
    <location>
        <begin position="1"/>
        <end position="22"/>
    </location>
</feature>
<evidence type="ECO:0000313" key="3">
    <source>
        <dbReference type="EMBL" id="KAF3107489.1"/>
    </source>
</evidence>
<reference evidence="3 4" key="1">
    <citation type="submission" date="2019-06" db="EMBL/GenBank/DDBJ databases">
        <authorList>
            <person name="Palmer J.M."/>
        </authorList>
    </citation>
    <scope>NUCLEOTIDE SEQUENCE [LARGE SCALE GENOMIC DNA]</scope>
    <source>
        <strain evidence="3 4">TWF102</strain>
    </source>
</reference>